<reference evidence="1 2" key="1">
    <citation type="submission" date="2018-02" db="EMBL/GenBank/DDBJ databases">
        <title>Whole genome sequencing of endophytic bacterium.</title>
        <authorList>
            <person name="Eedara R."/>
            <person name="Podile A.R."/>
        </authorList>
    </citation>
    <scope>NUCLEOTIDE SEQUENCE [LARGE SCALE GENOMIC DNA]</scope>
    <source>
        <strain evidence="1 2">RP1T</strain>
    </source>
</reference>
<evidence type="ECO:0000313" key="2">
    <source>
        <dbReference type="Proteomes" id="UP000237682"/>
    </source>
</evidence>
<comment type="caution">
    <text evidence="1">The sequence shown here is derived from an EMBL/GenBank/DDBJ whole genome shotgun (WGS) entry which is preliminary data.</text>
</comment>
<keyword evidence="2" id="KW-1185">Reference proteome</keyword>
<accession>A0A2S9QJV1</accession>
<proteinExistence type="predicted"/>
<dbReference type="EMBL" id="PUEJ01000001">
    <property type="protein sequence ID" value="PRH89639.1"/>
    <property type="molecule type" value="Genomic_DNA"/>
</dbReference>
<dbReference type="Gene3D" id="3.40.50.1820">
    <property type="entry name" value="alpha/beta hydrolase"/>
    <property type="match status" value="1"/>
</dbReference>
<organism evidence="1 2">
    <name type="scientific">Labrys okinawensis</name>
    <dbReference type="NCBI Taxonomy" id="346911"/>
    <lineage>
        <taxon>Bacteria</taxon>
        <taxon>Pseudomonadati</taxon>
        <taxon>Pseudomonadota</taxon>
        <taxon>Alphaproteobacteria</taxon>
        <taxon>Hyphomicrobiales</taxon>
        <taxon>Xanthobacteraceae</taxon>
        <taxon>Labrys</taxon>
    </lineage>
</organism>
<dbReference type="OrthoDB" id="9804723at2"/>
<dbReference type="Proteomes" id="UP000237682">
    <property type="component" value="Unassembled WGS sequence"/>
</dbReference>
<name>A0A2S9QJV1_9HYPH</name>
<dbReference type="SUPFAM" id="SSF53474">
    <property type="entry name" value="alpha/beta-Hydrolases"/>
    <property type="match status" value="1"/>
</dbReference>
<gene>
    <name evidence="1" type="ORF">C5L14_03505</name>
</gene>
<protein>
    <recommendedName>
        <fullName evidence="3">Alpha/beta hydrolase</fullName>
    </recommendedName>
</protein>
<sequence length="85" mass="9247">MPEQSLEALLAARTYSVTSTDGTRLAVSESGLGTGRSIILPAAAEITARHSAHAQLSWYAESGHAPFWEEPERFNRELAAFAERC</sequence>
<evidence type="ECO:0008006" key="3">
    <source>
        <dbReference type="Google" id="ProtNLM"/>
    </source>
</evidence>
<dbReference type="AlphaFoldDB" id="A0A2S9QJV1"/>
<dbReference type="RefSeq" id="WP_105860602.1">
    <property type="nucleotide sequence ID" value="NZ_PUEJ01000001.1"/>
</dbReference>
<evidence type="ECO:0000313" key="1">
    <source>
        <dbReference type="EMBL" id="PRH89639.1"/>
    </source>
</evidence>
<dbReference type="InterPro" id="IPR029058">
    <property type="entry name" value="AB_hydrolase_fold"/>
</dbReference>